<dbReference type="Proteomes" id="UP000054921">
    <property type="component" value="Unassembled WGS sequence"/>
</dbReference>
<accession>A0A0W0S6P2</accession>
<dbReference type="PANTHER" id="PTHR35936">
    <property type="entry name" value="MEMBRANE-BOUND LYTIC MUREIN TRANSGLYCOSYLASE F"/>
    <property type="match status" value="1"/>
</dbReference>
<comment type="caution">
    <text evidence="5">The sequence shown here is derived from an EMBL/GenBank/DDBJ whole genome shotgun (WGS) entry which is preliminary data.</text>
</comment>
<dbReference type="SUPFAM" id="SSF53850">
    <property type="entry name" value="Periplasmic binding protein-like II"/>
    <property type="match status" value="1"/>
</dbReference>
<evidence type="ECO:0000256" key="1">
    <source>
        <dbReference type="ARBA" id="ARBA00010333"/>
    </source>
</evidence>
<name>A0A0W0S6P2_9GAMM</name>
<feature type="domain" description="Solute-binding protein family 3/N-terminal" evidence="4">
    <location>
        <begin position="23"/>
        <end position="244"/>
    </location>
</feature>
<feature type="chain" id="PRO_5006911650" evidence="3">
    <location>
        <begin position="22"/>
        <end position="251"/>
    </location>
</feature>
<sequence>MKLVRYLVFMTLLMISLFAHSNPITIGILKFAPPFSSVDSHNHYFGFAVDLMREICKRIDAPCIYKATDFDTQLNDLQAGVIDVTFLVSPLTDTESEHYQFSMPYITSKGQFVSLKNSDIHSIDDIKNKKIGVLQATLLQYSVLPQYTSQENIKVYPKITVLISALNNHDIDVALMNANVAKYLLNNILKGFQLVGKPITVGNGYGIIALKKNAAIITKINEALLQIEADGTYLTLYRKYFGGYIKEILPD</sequence>
<gene>
    <name evidence="5" type="ORF">Lche_1164</name>
</gene>
<evidence type="ECO:0000256" key="2">
    <source>
        <dbReference type="ARBA" id="ARBA00022729"/>
    </source>
</evidence>
<dbReference type="AlphaFoldDB" id="A0A0W0S6P2"/>
<comment type="similarity">
    <text evidence="1">Belongs to the bacterial solute-binding protein 3 family.</text>
</comment>
<dbReference type="Pfam" id="PF00497">
    <property type="entry name" value="SBP_bac_3"/>
    <property type="match status" value="1"/>
</dbReference>
<keyword evidence="2 3" id="KW-0732">Signal</keyword>
<reference evidence="5 6" key="1">
    <citation type="submission" date="2015-11" db="EMBL/GenBank/DDBJ databases">
        <title>Genomic analysis of 38 Legionella species identifies large and diverse effector repertoires.</title>
        <authorList>
            <person name="Burstein D."/>
            <person name="Amaro F."/>
            <person name="Zusman T."/>
            <person name="Lifshitz Z."/>
            <person name="Cohen O."/>
            <person name="Gilbert J.A."/>
            <person name="Pupko T."/>
            <person name="Shuman H.A."/>
            <person name="Segal G."/>
        </authorList>
    </citation>
    <scope>NUCLEOTIDE SEQUENCE [LARGE SCALE GENOMIC DNA]</scope>
    <source>
        <strain evidence="5 6">ORW</strain>
    </source>
</reference>
<protein>
    <submittedName>
        <fullName evidence="5">Arginine-binding periplasmic protein</fullName>
    </submittedName>
</protein>
<feature type="signal peptide" evidence="3">
    <location>
        <begin position="1"/>
        <end position="21"/>
    </location>
</feature>
<dbReference type="PANTHER" id="PTHR35936:SF19">
    <property type="entry name" value="AMINO-ACID-BINDING PROTEIN YXEM-RELATED"/>
    <property type="match status" value="1"/>
</dbReference>
<proteinExistence type="inferred from homology"/>
<dbReference type="OrthoDB" id="5650461at2"/>
<dbReference type="InterPro" id="IPR001638">
    <property type="entry name" value="Solute-binding_3/MltF_N"/>
</dbReference>
<evidence type="ECO:0000313" key="5">
    <source>
        <dbReference type="EMBL" id="KTC79144.1"/>
    </source>
</evidence>
<dbReference type="PATRIC" id="fig|28084.5.peg.1266"/>
<dbReference type="CDD" id="cd13622">
    <property type="entry name" value="PBP2_Arg_3"/>
    <property type="match status" value="1"/>
</dbReference>
<evidence type="ECO:0000256" key="3">
    <source>
        <dbReference type="SAM" id="SignalP"/>
    </source>
</evidence>
<dbReference type="RefSeq" id="WP_058387571.1">
    <property type="nucleotide sequence ID" value="NZ_LNXW01000013.1"/>
</dbReference>
<organism evidence="5 6">
    <name type="scientific">Legionella cherrii</name>
    <dbReference type="NCBI Taxonomy" id="28084"/>
    <lineage>
        <taxon>Bacteria</taxon>
        <taxon>Pseudomonadati</taxon>
        <taxon>Pseudomonadota</taxon>
        <taxon>Gammaproteobacteria</taxon>
        <taxon>Legionellales</taxon>
        <taxon>Legionellaceae</taxon>
        <taxon>Legionella</taxon>
    </lineage>
</organism>
<evidence type="ECO:0000259" key="4">
    <source>
        <dbReference type="SMART" id="SM00062"/>
    </source>
</evidence>
<dbReference type="SMART" id="SM00062">
    <property type="entry name" value="PBPb"/>
    <property type="match status" value="1"/>
</dbReference>
<dbReference type="EMBL" id="LNXW01000013">
    <property type="protein sequence ID" value="KTC79144.1"/>
    <property type="molecule type" value="Genomic_DNA"/>
</dbReference>
<dbReference type="Gene3D" id="3.40.190.10">
    <property type="entry name" value="Periplasmic binding protein-like II"/>
    <property type="match status" value="2"/>
</dbReference>
<evidence type="ECO:0000313" key="6">
    <source>
        <dbReference type="Proteomes" id="UP000054921"/>
    </source>
</evidence>
<dbReference type="STRING" id="28084.Lche_1164"/>